<keyword evidence="5 7" id="KW-0694">RNA-binding</keyword>
<dbReference type="AlphaFoldDB" id="A0A1R4ACA2"/>
<comment type="subcellular location">
    <subcellularLocation>
        <location evidence="7">Nucleus</location>
        <location evidence="7">Nucleolus</location>
    </subcellularLocation>
</comment>
<proteinExistence type="inferred from homology"/>
<evidence type="ECO:0000256" key="1">
    <source>
        <dbReference type="ARBA" id="ARBA00009801"/>
    </source>
</evidence>
<evidence type="ECO:0000313" key="9">
    <source>
        <dbReference type="Proteomes" id="UP000002899"/>
    </source>
</evidence>
<reference evidence="8 9" key="3">
    <citation type="journal article" date="2016" name="Sci. Rep.">
        <title>Genome-wide diversity and gene expression profiling of Babesia microti isolates identify polymorphic genes that mediate host-pathogen interactions.</title>
        <authorList>
            <person name="Silva J.C."/>
            <person name="Cornillot E."/>
            <person name="McCracken C."/>
            <person name="Usmani-Brown S."/>
            <person name="Dwivedi A."/>
            <person name="Ifeonu O.O."/>
            <person name="Crabtree J."/>
            <person name="Gotia H.T."/>
            <person name="Virji A.Z."/>
            <person name="Reynes C."/>
            <person name="Colinge J."/>
            <person name="Kumar V."/>
            <person name="Lawres L."/>
            <person name="Pazzi J.E."/>
            <person name="Pablo J.V."/>
            <person name="Hung C."/>
            <person name="Brancato J."/>
            <person name="Kumari P."/>
            <person name="Orvis J."/>
            <person name="Tretina K."/>
            <person name="Chibucos M."/>
            <person name="Ott S."/>
            <person name="Sadzewicz L."/>
            <person name="Sengamalay N."/>
            <person name="Shetty A.C."/>
            <person name="Su Q."/>
            <person name="Tallon L."/>
            <person name="Fraser C.M."/>
            <person name="Frutos R."/>
            <person name="Molina D.M."/>
            <person name="Krause P.J."/>
            <person name="Ben Mamoun C."/>
        </authorList>
    </citation>
    <scope>NUCLEOTIDE SEQUENCE [LARGE SCALE GENOMIC DNA]</scope>
    <source>
        <strain evidence="8 9">RI</strain>
    </source>
</reference>
<dbReference type="InterPro" id="IPR007504">
    <property type="entry name" value="H/ACA_rnp_Gar1/Naf1"/>
</dbReference>
<organism evidence="8 9">
    <name type="scientific">Babesia microti (strain RI)</name>
    <dbReference type="NCBI Taxonomy" id="1133968"/>
    <lineage>
        <taxon>Eukaryota</taxon>
        <taxon>Sar</taxon>
        <taxon>Alveolata</taxon>
        <taxon>Apicomplexa</taxon>
        <taxon>Aconoidasida</taxon>
        <taxon>Piroplasmida</taxon>
        <taxon>Babesiidae</taxon>
        <taxon>Babesia</taxon>
    </lineage>
</organism>
<dbReference type="GO" id="GO:0003723">
    <property type="term" value="F:RNA binding"/>
    <property type="evidence" value="ECO:0007669"/>
    <property type="project" value="UniProtKB-KW"/>
</dbReference>
<comment type="subunit">
    <text evidence="7">Component of the small nucleolar ribonucleoprotein particles containing H/ACA-type snoRNAs (H/ACA snoRNPs).</text>
</comment>
<dbReference type="PANTHER" id="PTHR31633">
    <property type="entry name" value="H/ACA RIBONUCLEOPROTEIN COMPLEX NON-CORE SUBUNIT NAF1"/>
    <property type="match status" value="1"/>
</dbReference>
<keyword evidence="2 7" id="KW-0690">Ribosome biogenesis</keyword>
<keyword evidence="6 7" id="KW-0539">Nucleus</keyword>
<evidence type="ECO:0000256" key="3">
    <source>
        <dbReference type="ARBA" id="ARBA00022552"/>
    </source>
</evidence>
<dbReference type="RefSeq" id="XP_021338771.1">
    <property type="nucleotide sequence ID" value="XM_021482227.1"/>
</dbReference>
<keyword evidence="9" id="KW-1185">Reference proteome</keyword>
<evidence type="ECO:0000256" key="5">
    <source>
        <dbReference type="ARBA" id="ARBA00022884"/>
    </source>
</evidence>
<dbReference type="GO" id="GO:0006364">
    <property type="term" value="P:rRNA processing"/>
    <property type="evidence" value="ECO:0007669"/>
    <property type="project" value="UniProtKB-KW"/>
</dbReference>
<dbReference type="SUPFAM" id="SSF50447">
    <property type="entry name" value="Translation proteins"/>
    <property type="match status" value="1"/>
</dbReference>
<keyword evidence="4" id="KW-0597">Phosphoprotein</keyword>
<dbReference type="GO" id="GO:0000493">
    <property type="term" value="P:box H/ACA snoRNP assembly"/>
    <property type="evidence" value="ECO:0007669"/>
    <property type="project" value="InterPro"/>
</dbReference>
<evidence type="ECO:0000256" key="2">
    <source>
        <dbReference type="ARBA" id="ARBA00022517"/>
    </source>
</evidence>
<comment type="similarity">
    <text evidence="1">Belongs to the NAF1 family.</text>
</comment>
<dbReference type="OrthoDB" id="21550at2759"/>
<accession>A0A1R4ACA2</accession>
<dbReference type="InterPro" id="IPR038664">
    <property type="entry name" value="Gar1/Naf1_Cbf5-bd_sf"/>
</dbReference>
<protein>
    <recommendedName>
        <fullName evidence="7">H/ACA ribonucleoprotein complex subunit</fullName>
    </recommendedName>
</protein>
<reference evidence="8 9" key="2">
    <citation type="journal article" date="2013" name="PLoS ONE">
        <title>Whole genome mapping and re-organization of the nuclear and mitochondrial genomes of Babesia microti isolates.</title>
        <authorList>
            <person name="Cornillot E."/>
            <person name="Dassouli A."/>
            <person name="Garg A."/>
            <person name="Pachikara N."/>
            <person name="Randazzo S."/>
            <person name="Depoix D."/>
            <person name="Carcy B."/>
            <person name="Delbecq S."/>
            <person name="Frutos R."/>
            <person name="Silva J.C."/>
            <person name="Sutton R."/>
            <person name="Krause P.J."/>
            <person name="Mamoun C.B."/>
        </authorList>
    </citation>
    <scope>NUCLEOTIDE SEQUENCE [LARGE SCALE GENOMIC DNA]</scope>
    <source>
        <strain evidence="8 9">RI</strain>
    </source>
</reference>
<dbReference type="KEGG" id="bmic:BMR1_03g04075"/>
<evidence type="ECO:0000256" key="6">
    <source>
        <dbReference type="ARBA" id="ARBA00023242"/>
    </source>
</evidence>
<dbReference type="InterPro" id="IPR040309">
    <property type="entry name" value="Naf1"/>
</dbReference>
<keyword evidence="7 8" id="KW-0687">Ribonucleoprotein</keyword>
<dbReference type="EMBL" id="LN871598">
    <property type="protein sequence ID" value="SJK86637.1"/>
    <property type="molecule type" value="Genomic_DNA"/>
</dbReference>
<dbReference type="Proteomes" id="UP000002899">
    <property type="component" value="Chromosome III"/>
</dbReference>
<dbReference type="PANTHER" id="PTHR31633:SF1">
    <property type="entry name" value="H_ACA RIBONUCLEOPROTEIN COMPLEX NON-CORE SUBUNIT NAF1"/>
    <property type="match status" value="1"/>
</dbReference>
<comment type="similarity">
    <text evidence="7">Belongs to the GAR1 family.</text>
</comment>
<dbReference type="InterPro" id="IPR009000">
    <property type="entry name" value="Transl_B-barrel_sf"/>
</dbReference>
<dbReference type="GO" id="GO:0005732">
    <property type="term" value="C:sno(s)RNA-containing ribonucleoprotein complex"/>
    <property type="evidence" value="ECO:0007669"/>
    <property type="project" value="InterPro"/>
</dbReference>
<dbReference type="GO" id="GO:0005730">
    <property type="term" value="C:nucleolus"/>
    <property type="evidence" value="ECO:0007669"/>
    <property type="project" value="UniProtKB-SubCell"/>
</dbReference>
<name>A0A1R4ACA2_BABMR</name>
<evidence type="ECO:0000313" key="8">
    <source>
        <dbReference type="EMBL" id="SJK86637.1"/>
    </source>
</evidence>
<reference evidence="8 9" key="1">
    <citation type="journal article" date="2012" name="Nucleic Acids Res.">
        <title>Sequencing of the smallest Apicomplexan genome from the human pathogen Babesia microti.</title>
        <authorList>
            <person name="Cornillot E."/>
            <person name="Hadj-Kaddour K."/>
            <person name="Dassouli A."/>
            <person name="Noel B."/>
            <person name="Ranwez V."/>
            <person name="Vacherie B."/>
            <person name="Augagneur Y."/>
            <person name="Bres V."/>
            <person name="Duclos A."/>
            <person name="Randazzo S."/>
            <person name="Carcy B."/>
            <person name="Debierre-Grockiego F."/>
            <person name="Delbecq S."/>
            <person name="Moubri-Menage K."/>
            <person name="Shams-Eldin H."/>
            <person name="Usmani-Brown S."/>
            <person name="Bringaud F."/>
            <person name="Wincker P."/>
            <person name="Vivares C.P."/>
            <person name="Schwarz R.T."/>
            <person name="Schetters T.P."/>
            <person name="Krause P.J."/>
            <person name="Gorenflot A."/>
            <person name="Berry V."/>
            <person name="Barbe V."/>
            <person name="Ben Mamoun C."/>
        </authorList>
    </citation>
    <scope>NUCLEOTIDE SEQUENCE [LARGE SCALE GENOMIC DNA]</scope>
    <source>
        <strain evidence="8 9">RI</strain>
    </source>
</reference>
<evidence type="ECO:0000256" key="7">
    <source>
        <dbReference type="RuleBase" id="RU364004"/>
    </source>
</evidence>
<dbReference type="GO" id="GO:0001522">
    <property type="term" value="P:pseudouridine synthesis"/>
    <property type="evidence" value="ECO:0007669"/>
    <property type="project" value="InterPro"/>
</dbReference>
<comment type="function">
    <text evidence="7">Required for ribosome biogenesis. Part of a complex which catalyzes pseudouridylation of rRNA. This involves the isomerization of uridine such that the ribose is subsequently attached to C5, instead of the normal N1. Pseudouridine ("psi") residues may serve to stabilize the conformation of rRNAs.</text>
</comment>
<evidence type="ECO:0000256" key="4">
    <source>
        <dbReference type="ARBA" id="ARBA00022553"/>
    </source>
</evidence>
<dbReference type="Gene3D" id="2.40.10.230">
    <property type="entry name" value="Probable tRNA pseudouridine synthase domain"/>
    <property type="match status" value="1"/>
</dbReference>
<dbReference type="GeneID" id="24425462"/>
<sequence length="237" mass="26157">MSEKIVIDGQNERDDLYLVSHIAQIENAKLTAIDASNKSRPRTYTNSEDFLRQIGLLGLNLDGAFDSISDDEVKEYPTLNHTINTNESDICVDSEKKITNLDDITNIEIINLPKIVPEALEIKKIGVVTSQVESSIIVHSFDKSIPFDLGSIVCLSDRTIIGTITDVFGPVTSHYYRVNLVNPSEQSDIVKGTDIFCDVAHSTLVTNEVDSGENSDCDNSSVKTRSNITINYDKLSS</sequence>
<dbReference type="VEuPathDB" id="PiroplasmaDB:BMR1_03g04075"/>
<keyword evidence="3 7" id="KW-0698">rRNA processing</keyword>
<dbReference type="Pfam" id="PF04410">
    <property type="entry name" value="Gar1"/>
    <property type="match status" value="1"/>
</dbReference>